<evidence type="ECO:0000256" key="2">
    <source>
        <dbReference type="ARBA" id="ARBA00016066"/>
    </source>
</evidence>
<dbReference type="Pfam" id="PF12862">
    <property type="entry name" value="ANAPC5"/>
    <property type="match status" value="1"/>
</dbReference>
<keyword evidence="4" id="KW-0498">Mitosis</keyword>
<organism evidence="8 9">
    <name type="scientific">Ascodesmis nigricans</name>
    <dbReference type="NCBI Taxonomy" id="341454"/>
    <lineage>
        <taxon>Eukaryota</taxon>
        <taxon>Fungi</taxon>
        <taxon>Dikarya</taxon>
        <taxon>Ascomycota</taxon>
        <taxon>Pezizomycotina</taxon>
        <taxon>Pezizomycetes</taxon>
        <taxon>Pezizales</taxon>
        <taxon>Ascodesmidaceae</taxon>
        <taxon>Ascodesmis</taxon>
    </lineage>
</organism>
<dbReference type="STRING" id="341454.A0A4S2N814"/>
<name>A0A4S2N814_9PEZI</name>
<dbReference type="EMBL" id="ML220112">
    <property type="protein sequence ID" value="TGZ85470.1"/>
    <property type="molecule type" value="Genomic_DNA"/>
</dbReference>
<keyword evidence="3" id="KW-0132">Cell division</keyword>
<dbReference type="GO" id="GO:0051301">
    <property type="term" value="P:cell division"/>
    <property type="evidence" value="ECO:0007669"/>
    <property type="project" value="UniProtKB-KW"/>
</dbReference>
<reference evidence="8 9" key="1">
    <citation type="submission" date="2019-04" db="EMBL/GenBank/DDBJ databases">
        <title>Comparative genomics and transcriptomics to analyze fruiting body development in filamentous ascomycetes.</title>
        <authorList>
            <consortium name="DOE Joint Genome Institute"/>
            <person name="Lutkenhaus R."/>
            <person name="Traeger S."/>
            <person name="Breuer J."/>
            <person name="Kuo A."/>
            <person name="Lipzen A."/>
            <person name="Pangilinan J."/>
            <person name="Dilworth D."/>
            <person name="Sandor L."/>
            <person name="Poggeler S."/>
            <person name="Barry K."/>
            <person name="Grigoriev I.V."/>
            <person name="Nowrousian M."/>
        </authorList>
    </citation>
    <scope>NUCLEOTIDE SEQUENCE [LARGE SCALE GENOMIC DNA]</scope>
    <source>
        <strain evidence="8 9">CBS 389.68</strain>
    </source>
</reference>
<dbReference type="InParanoid" id="A0A4S2N814"/>
<gene>
    <name evidence="8" type="ORF">EX30DRAFT_357247</name>
</gene>
<dbReference type="GO" id="GO:0045842">
    <property type="term" value="P:positive regulation of mitotic metaphase/anaphase transition"/>
    <property type="evidence" value="ECO:0007669"/>
    <property type="project" value="TreeGrafter"/>
</dbReference>
<dbReference type="PANTHER" id="PTHR12830">
    <property type="entry name" value="ANAPHASE-PROMOTING COMPLEX SUBUNIT 5"/>
    <property type="match status" value="1"/>
</dbReference>
<dbReference type="InterPro" id="IPR026000">
    <property type="entry name" value="Apc5_dom"/>
</dbReference>
<evidence type="ECO:0000256" key="5">
    <source>
        <dbReference type="ARBA" id="ARBA00022786"/>
    </source>
</evidence>
<keyword evidence="5" id="KW-0833">Ubl conjugation pathway</keyword>
<evidence type="ECO:0000256" key="6">
    <source>
        <dbReference type="ARBA" id="ARBA00023306"/>
    </source>
</evidence>
<proteinExistence type="inferred from homology"/>
<evidence type="ECO:0000313" key="9">
    <source>
        <dbReference type="Proteomes" id="UP000298138"/>
    </source>
</evidence>
<evidence type="ECO:0000256" key="1">
    <source>
        <dbReference type="ARBA" id="ARBA00007450"/>
    </source>
</evidence>
<dbReference type="GO" id="GO:0005680">
    <property type="term" value="C:anaphase-promoting complex"/>
    <property type="evidence" value="ECO:0007669"/>
    <property type="project" value="InterPro"/>
</dbReference>
<dbReference type="GO" id="GO:0070979">
    <property type="term" value="P:protein K11-linked ubiquitination"/>
    <property type="evidence" value="ECO:0007669"/>
    <property type="project" value="TreeGrafter"/>
</dbReference>
<evidence type="ECO:0000256" key="3">
    <source>
        <dbReference type="ARBA" id="ARBA00022618"/>
    </source>
</evidence>
<sequence>MSRYLTPSRIVLLALVELYAESRFPNASVLPVVSFVIKHLVHPKDSSSFVLSLEEIQAATSNQPSAVVGRTIYDLLLKRLWDINSFDALHTFFTNLQNYVADPEERGKTRDRKPEDSAVLHRTSILGCFIRRASLEFTRLLFHDAMALWNSFARFREPTLNKYRQRNIGAGSTSFDINLKGLSLNDPRVQKIYFNTQDSTAYMVSTNDVERLLEFQVDIMQRMGTRVPDEVQDRLRKMMDTKVPIPSLFHYVEFLNAWRAGDYPGSFDNLHRYFDYTMQNRDRTFYQYALLNLSILQADFGCYPESVLAMRETIKVARDHKDMACLNFALSWLYHFHKAHPRECPEVISSRMEWDSLQFLKAKAKEGGMHHLQSMAHLSEAKQILLSGESIPAAFECLLRSSHLNVSKYIRNAMGSQILLQCSLWSRLGISYLARLNCQVFLTKYRADSPMEDVVKAMCRDAYIMSMRGRAHQALDYLDNLDQDALRSLKIHQYWAAYVGLIKLRRAVLMDEFSAAELLLQQLSSLPHIEPDCHLELSLTRLDLLVRTGNFPQALALSAQIHDDLVRDNADVYHRVRVMVLRAQIFGACGRPLKGLSISINAASIAWKARLMPAVFSAFHAVAGILVTLEEYQAAYRMLDCIMPQVLECEDVYLAAQCFAVLADIEVGLAGKRMGVSRDKCLHNALDFLDRAFSHFARIQDLQSQKQMISRKTRIQDYLGDKSVRDDTVKMYRQLQRGVLQL</sequence>
<evidence type="ECO:0000313" key="8">
    <source>
        <dbReference type="EMBL" id="TGZ85470.1"/>
    </source>
</evidence>
<evidence type="ECO:0000259" key="7">
    <source>
        <dbReference type="Pfam" id="PF12862"/>
    </source>
</evidence>
<keyword evidence="9" id="KW-1185">Reference proteome</keyword>
<dbReference type="InterPro" id="IPR037679">
    <property type="entry name" value="Apc5"/>
</dbReference>
<dbReference type="PANTHER" id="PTHR12830:SF9">
    <property type="entry name" value="ANAPHASE-PROMOTING COMPLEX SUBUNIT 5"/>
    <property type="match status" value="1"/>
</dbReference>
<dbReference type="GO" id="GO:0031145">
    <property type="term" value="P:anaphase-promoting complex-dependent catabolic process"/>
    <property type="evidence" value="ECO:0007669"/>
    <property type="project" value="TreeGrafter"/>
</dbReference>
<accession>A0A4S2N814</accession>
<dbReference type="Proteomes" id="UP000298138">
    <property type="component" value="Unassembled WGS sequence"/>
</dbReference>
<dbReference type="OrthoDB" id="2504561at2759"/>
<evidence type="ECO:0000256" key="4">
    <source>
        <dbReference type="ARBA" id="ARBA00022776"/>
    </source>
</evidence>
<keyword evidence="6" id="KW-0131">Cell cycle</keyword>
<protein>
    <recommendedName>
        <fullName evidence="2">Anaphase-promoting complex subunit 5</fullName>
    </recommendedName>
</protein>
<dbReference type="AlphaFoldDB" id="A0A4S2N814"/>
<feature type="domain" description="Anaphase-promoting complex subunit 5" evidence="7">
    <location>
        <begin position="250"/>
        <end position="339"/>
    </location>
</feature>
<comment type="similarity">
    <text evidence="1">Belongs to the APC5 family.</text>
</comment>